<name>A0A1E5R576_9ASCO</name>
<dbReference type="PANTHER" id="PTHR13303">
    <property type="entry name" value="PREFOLDIN SUBUNIT 2"/>
    <property type="match status" value="1"/>
</dbReference>
<comment type="caution">
    <text evidence="4">The sequence shown here is derived from an EMBL/GenBank/DDBJ whole genome shotgun (WGS) entry which is preliminary data.</text>
</comment>
<dbReference type="Pfam" id="PF01920">
    <property type="entry name" value="Prefoldin_2"/>
    <property type="match status" value="1"/>
</dbReference>
<dbReference type="Gene3D" id="1.10.287.370">
    <property type="match status" value="1"/>
</dbReference>
<dbReference type="Proteomes" id="UP000095728">
    <property type="component" value="Unassembled WGS sequence"/>
</dbReference>
<evidence type="ECO:0000256" key="3">
    <source>
        <dbReference type="SAM" id="Coils"/>
    </source>
</evidence>
<dbReference type="InterPro" id="IPR027235">
    <property type="entry name" value="PFD2"/>
</dbReference>
<gene>
    <name evidence="4" type="ORF">AWRI3579_g3675</name>
</gene>
<evidence type="ECO:0000256" key="2">
    <source>
        <dbReference type="ARBA" id="ARBA00023186"/>
    </source>
</evidence>
<proteinExistence type="inferred from homology"/>
<dbReference type="EMBL" id="LPNM01000010">
    <property type="protein sequence ID" value="OEJ82065.1"/>
    <property type="molecule type" value="Genomic_DNA"/>
</dbReference>
<dbReference type="GO" id="GO:0051082">
    <property type="term" value="F:unfolded protein binding"/>
    <property type="evidence" value="ECO:0007669"/>
    <property type="project" value="InterPro"/>
</dbReference>
<reference evidence="5" key="1">
    <citation type="journal article" date="2016" name="Genome Announc.">
        <title>Genome sequences of three species of Hanseniaspora isolated from spontaneous wine fermentations.</title>
        <authorList>
            <person name="Sternes P.R."/>
            <person name="Lee D."/>
            <person name="Kutyna D.R."/>
            <person name="Borneman A.R."/>
        </authorList>
    </citation>
    <scope>NUCLEOTIDE SEQUENCE [LARGE SCALE GENOMIC DNA]</scope>
    <source>
        <strain evidence="5">AWRI3579</strain>
    </source>
</reference>
<evidence type="ECO:0000256" key="1">
    <source>
        <dbReference type="ARBA" id="ARBA00008045"/>
    </source>
</evidence>
<dbReference type="SUPFAM" id="SSF46579">
    <property type="entry name" value="Prefoldin"/>
    <property type="match status" value="1"/>
</dbReference>
<dbReference type="FunCoup" id="A0A1E5R576">
    <property type="interactions" value="754"/>
</dbReference>
<organism evidence="4 5">
    <name type="scientific">Hanseniaspora osmophila</name>
    <dbReference type="NCBI Taxonomy" id="56408"/>
    <lineage>
        <taxon>Eukaryota</taxon>
        <taxon>Fungi</taxon>
        <taxon>Dikarya</taxon>
        <taxon>Ascomycota</taxon>
        <taxon>Saccharomycotina</taxon>
        <taxon>Saccharomycetes</taxon>
        <taxon>Saccharomycodales</taxon>
        <taxon>Saccharomycodaceae</taxon>
        <taxon>Hanseniaspora</taxon>
    </lineage>
</organism>
<feature type="coiled-coil region" evidence="3">
    <location>
        <begin position="91"/>
        <end position="118"/>
    </location>
</feature>
<accession>A0A1E5R576</accession>
<dbReference type="InParanoid" id="A0A1E5R576"/>
<evidence type="ECO:0000313" key="5">
    <source>
        <dbReference type="Proteomes" id="UP000095728"/>
    </source>
</evidence>
<keyword evidence="5" id="KW-1185">Reference proteome</keyword>
<dbReference type="STRING" id="56408.A0A1E5R576"/>
<feature type="coiled-coil region" evidence="3">
    <location>
        <begin position="5"/>
        <end position="53"/>
    </location>
</feature>
<evidence type="ECO:0000313" key="4">
    <source>
        <dbReference type="EMBL" id="OEJ82065.1"/>
    </source>
</evidence>
<dbReference type="AlphaFoldDB" id="A0A1E5R576"/>
<protein>
    <submittedName>
        <fullName evidence="4">Prefoldin subunit 2</fullName>
    </submittedName>
</protein>
<sequence length="118" mass="13751">MAQPSIEEQQELQALQAQYEQFKQEYQAVQMKIMELNHQREEYDVVLKTLEQVKDPKRKCYRAVGGSLLETDVEGCMPILKKKSSALTTVIAKYQQELKQAIKSLDEWKAQNAKFQNK</sequence>
<dbReference type="InterPro" id="IPR002777">
    <property type="entry name" value="PFD_beta-like"/>
</dbReference>
<dbReference type="GO" id="GO:0016272">
    <property type="term" value="C:prefoldin complex"/>
    <property type="evidence" value="ECO:0007669"/>
    <property type="project" value="InterPro"/>
</dbReference>
<dbReference type="OrthoDB" id="29646at2759"/>
<keyword evidence="2" id="KW-0143">Chaperone</keyword>
<dbReference type="InterPro" id="IPR009053">
    <property type="entry name" value="Prefoldin"/>
</dbReference>
<comment type="similarity">
    <text evidence="1">Belongs to the prefoldin subunit beta family.</text>
</comment>
<keyword evidence="3" id="KW-0175">Coiled coil</keyword>
<dbReference type="GO" id="GO:0006457">
    <property type="term" value="P:protein folding"/>
    <property type="evidence" value="ECO:0007669"/>
    <property type="project" value="InterPro"/>
</dbReference>